<feature type="non-terminal residue" evidence="2">
    <location>
        <position position="259"/>
    </location>
</feature>
<dbReference type="Proteomes" id="UP001381693">
    <property type="component" value="Unassembled WGS sequence"/>
</dbReference>
<dbReference type="EMBL" id="JAXCGZ010018380">
    <property type="protein sequence ID" value="KAK7067420.1"/>
    <property type="molecule type" value="Genomic_DNA"/>
</dbReference>
<evidence type="ECO:0000313" key="2">
    <source>
        <dbReference type="EMBL" id="KAK7067420.1"/>
    </source>
</evidence>
<organism evidence="2 3">
    <name type="scientific">Halocaridina rubra</name>
    <name type="common">Hawaiian red shrimp</name>
    <dbReference type="NCBI Taxonomy" id="373956"/>
    <lineage>
        <taxon>Eukaryota</taxon>
        <taxon>Metazoa</taxon>
        <taxon>Ecdysozoa</taxon>
        <taxon>Arthropoda</taxon>
        <taxon>Crustacea</taxon>
        <taxon>Multicrustacea</taxon>
        <taxon>Malacostraca</taxon>
        <taxon>Eumalacostraca</taxon>
        <taxon>Eucarida</taxon>
        <taxon>Decapoda</taxon>
        <taxon>Pleocyemata</taxon>
        <taxon>Caridea</taxon>
        <taxon>Atyoidea</taxon>
        <taxon>Atyidae</taxon>
        <taxon>Halocaridina</taxon>
    </lineage>
</organism>
<feature type="region of interest" description="Disordered" evidence="1">
    <location>
        <begin position="115"/>
        <end position="171"/>
    </location>
</feature>
<proteinExistence type="predicted"/>
<evidence type="ECO:0000256" key="1">
    <source>
        <dbReference type="SAM" id="MobiDB-lite"/>
    </source>
</evidence>
<dbReference type="AlphaFoldDB" id="A0AAN9A074"/>
<protein>
    <submittedName>
        <fullName evidence="2">Uncharacterized protein</fullName>
    </submittedName>
</protein>
<feature type="compositionally biased region" description="Polar residues" evidence="1">
    <location>
        <begin position="115"/>
        <end position="139"/>
    </location>
</feature>
<feature type="compositionally biased region" description="Low complexity" evidence="1">
    <location>
        <begin position="205"/>
        <end position="218"/>
    </location>
</feature>
<accession>A0AAN9A074</accession>
<gene>
    <name evidence="2" type="ORF">SK128_006629</name>
</gene>
<sequence>MHKGNTSSFGTSGGLFGQNQQKTGISFGTPNFGATNTMGSTLGTNTGVGLFNQGTSNPGTMGLGGLGNTTGFGFQPQNTMGTGMGGNLYPDLGKLVKAMTEKPIFDIAISKSSLGQGQTDSATANDNNSPKLTSGTSRPTYVLSPSLFANNKPRPKPISKANNQGNNRHWLFKGLDEPNEETAEDFLKPKKYPSVRKLNLRVFRAAPSESSSSSEFRPTAPAGALSPLTTPISPLGDATPRRSSQPPSHDNSPTPDIIK</sequence>
<feature type="compositionally biased region" description="Polar residues" evidence="1">
    <location>
        <begin position="241"/>
        <end position="259"/>
    </location>
</feature>
<feature type="compositionally biased region" description="Low complexity" evidence="1">
    <location>
        <begin position="1"/>
        <end position="10"/>
    </location>
</feature>
<evidence type="ECO:0000313" key="3">
    <source>
        <dbReference type="Proteomes" id="UP001381693"/>
    </source>
</evidence>
<reference evidence="2 3" key="1">
    <citation type="submission" date="2023-11" db="EMBL/GenBank/DDBJ databases">
        <title>Halocaridina rubra genome assembly.</title>
        <authorList>
            <person name="Smith C."/>
        </authorList>
    </citation>
    <scope>NUCLEOTIDE SEQUENCE [LARGE SCALE GENOMIC DNA]</scope>
    <source>
        <strain evidence="2">EP-1</strain>
        <tissue evidence="2">Whole</tissue>
    </source>
</reference>
<feature type="region of interest" description="Disordered" evidence="1">
    <location>
        <begin position="1"/>
        <end position="24"/>
    </location>
</feature>
<feature type="region of interest" description="Disordered" evidence="1">
    <location>
        <begin position="205"/>
        <end position="259"/>
    </location>
</feature>
<keyword evidence="3" id="KW-1185">Reference proteome</keyword>
<name>A0AAN9A074_HALRR</name>
<comment type="caution">
    <text evidence="2">The sequence shown here is derived from an EMBL/GenBank/DDBJ whole genome shotgun (WGS) entry which is preliminary data.</text>
</comment>